<name>A0ABQ2A2U3_9BACT</name>
<accession>A0ABQ2A2U3</accession>
<keyword evidence="1" id="KW-0472">Membrane</keyword>
<proteinExistence type="predicted"/>
<dbReference type="EMBL" id="BMGY01000011">
    <property type="protein sequence ID" value="GGH84270.1"/>
    <property type="molecule type" value="Genomic_DNA"/>
</dbReference>
<feature type="transmembrane region" description="Helical" evidence="1">
    <location>
        <begin position="57"/>
        <end position="78"/>
    </location>
</feature>
<keyword evidence="1" id="KW-1133">Transmembrane helix</keyword>
<evidence type="ECO:0000313" key="2">
    <source>
        <dbReference type="EMBL" id="GGH84270.1"/>
    </source>
</evidence>
<dbReference type="RefSeq" id="WP_188561515.1">
    <property type="nucleotide sequence ID" value="NZ_BMGY01000011.1"/>
</dbReference>
<evidence type="ECO:0000313" key="3">
    <source>
        <dbReference type="Proteomes" id="UP000637774"/>
    </source>
</evidence>
<evidence type="ECO:0000256" key="1">
    <source>
        <dbReference type="SAM" id="Phobius"/>
    </source>
</evidence>
<reference evidence="3" key="1">
    <citation type="journal article" date="2019" name="Int. J. Syst. Evol. Microbiol.">
        <title>The Global Catalogue of Microorganisms (GCM) 10K type strain sequencing project: providing services to taxonomists for standard genome sequencing and annotation.</title>
        <authorList>
            <consortium name="The Broad Institute Genomics Platform"/>
            <consortium name="The Broad Institute Genome Sequencing Center for Infectious Disease"/>
            <person name="Wu L."/>
            <person name="Ma J."/>
        </authorList>
    </citation>
    <scope>NUCLEOTIDE SEQUENCE [LARGE SCALE GENOMIC DNA]</scope>
    <source>
        <strain evidence="3">CGMCC 1.14966</strain>
    </source>
</reference>
<comment type="caution">
    <text evidence="2">The sequence shown here is derived from an EMBL/GenBank/DDBJ whole genome shotgun (WGS) entry which is preliminary data.</text>
</comment>
<protein>
    <recommendedName>
        <fullName evidence="4">DUF1206 domain-containing protein</fullName>
    </recommendedName>
</protein>
<feature type="transmembrane region" description="Helical" evidence="1">
    <location>
        <begin position="12"/>
        <end position="37"/>
    </location>
</feature>
<evidence type="ECO:0008006" key="4">
    <source>
        <dbReference type="Google" id="ProtNLM"/>
    </source>
</evidence>
<gene>
    <name evidence="2" type="ORF">GCM10011495_15800</name>
</gene>
<keyword evidence="3" id="KW-1185">Reference proteome</keyword>
<organism evidence="2 3">
    <name type="scientific">Hymenobacter frigidus</name>
    <dbReference type="NCBI Taxonomy" id="1524095"/>
    <lineage>
        <taxon>Bacteria</taxon>
        <taxon>Pseudomonadati</taxon>
        <taxon>Bacteroidota</taxon>
        <taxon>Cytophagia</taxon>
        <taxon>Cytophagales</taxon>
        <taxon>Hymenobacteraceae</taxon>
        <taxon>Hymenobacter</taxon>
    </lineage>
</organism>
<sequence length="98" mass="10187">MKKPNVIASIAFGLGSVSQLVVGYYFAALAAGLFAGALLLSDVSDGSPAARVAVKPLLTWCRLTSLLLLGASIGLFSYDIGRALHQATHKPTAETQAR</sequence>
<dbReference type="Proteomes" id="UP000637774">
    <property type="component" value="Unassembled WGS sequence"/>
</dbReference>
<keyword evidence="1" id="KW-0812">Transmembrane</keyword>